<gene>
    <name evidence="6" type="ORF">OM076_11370</name>
</gene>
<keyword evidence="7" id="KW-1185">Reference proteome</keyword>
<evidence type="ECO:0000256" key="3">
    <source>
        <dbReference type="PROSITE-ProRule" id="PRU00169"/>
    </source>
</evidence>
<evidence type="ECO:0000256" key="2">
    <source>
        <dbReference type="ARBA" id="ARBA00023125"/>
    </source>
</evidence>
<dbReference type="InterPro" id="IPR016032">
    <property type="entry name" value="Sig_transdc_resp-reg_C-effctor"/>
</dbReference>
<name>A0A9X3MQ84_9ACTN</name>
<proteinExistence type="predicted"/>
<keyword evidence="2" id="KW-0238">DNA-binding</keyword>
<organism evidence="6 7">
    <name type="scientific">Solirubrobacter ginsenosidimutans</name>
    <dbReference type="NCBI Taxonomy" id="490573"/>
    <lineage>
        <taxon>Bacteria</taxon>
        <taxon>Bacillati</taxon>
        <taxon>Actinomycetota</taxon>
        <taxon>Thermoleophilia</taxon>
        <taxon>Solirubrobacterales</taxon>
        <taxon>Solirubrobacteraceae</taxon>
        <taxon>Solirubrobacter</taxon>
    </lineage>
</organism>
<evidence type="ECO:0000256" key="1">
    <source>
        <dbReference type="ARBA" id="ARBA00022553"/>
    </source>
</evidence>
<feature type="domain" description="Response regulatory" evidence="5">
    <location>
        <begin position="5"/>
        <end position="121"/>
    </location>
</feature>
<dbReference type="SMART" id="SM00448">
    <property type="entry name" value="REC"/>
    <property type="match status" value="1"/>
</dbReference>
<evidence type="ECO:0000313" key="7">
    <source>
        <dbReference type="Proteomes" id="UP001149140"/>
    </source>
</evidence>
<evidence type="ECO:0000259" key="5">
    <source>
        <dbReference type="PROSITE" id="PS50110"/>
    </source>
</evidence>
<dbReference type="InterPro" id="IPR039420">
    <property type="entry name" value="WalR-like"/>
</dbReference>
<feature type="domain" description="HTH luxR-type" evidence="4">
    <location>
        <begin position="341"/>
        <end position="406"/>
    </location>
</feature>
<dbReference type="SUPFAM" id="SSF52172">
    <property type="entry name" value="CheY-like"/>
    <property type="match status" value="2"/>
</dbReference>
<dbReference type="GO" id="GO:0003677">
    <property type="term" value="F:DNA binding"/>
    <property type="evidence" value="ECO:0007669"/>
    <property type="project" value="UniProtKB-KW"/>
</dbReference>
<dbReference type="AlphaFoldDB" id="A0A9X3MQ84"/>
<dbReference type="SMART" id="SM00421">
    <property type="entry name" value="HTH_LUXR"/>
    <property type="match status" value="2"/>
</dbReference>
<dbReference type="PANTHER" id="PTHR43214">
    <property type="entry name" value="TWO-COMPONENT RESPONSE REGULATOR"/>
    <property type="match status" value="1"/>
</dbReference>
<dbReference type="SUPFAM" id="SSF46894">
    <property type="entry name" value="C-terminal effector domain of the bipartite response regulators"/>
    <property type="match status" value="2"/>
</dbReference>
<dbReference type="Gene3D" id="1.10.10.10">
    <property type="entry name" value="Winged helix-like DNA-binding domain superfamily/Winged helix DNA-binding domain"/>
    <property type="match status" value="1"/>
</dbReference>
<dbReference type="InterPro" id="IPR058245">
    <property type="entry name" value="NreC/VraR/RcsB-like_REC"/>
</dbReference>
<evidence type="ECO:0000259" key="4">
    <source>
        <dbReference type="PROSITE" id="PS50043"/>
    </source>
</evidence>
<comment type="caution">
    <text evidence="6">The sequence shown here is derived from an EMBL/GenBank/DDBJ whole genome shotgun (WGS) entry which is preliminary data.</text>
</comment>
<dbReference type="PROSITE" id="PS50110">
    <property type="entry name" value="RESPONSE_REGULATORY"/>
    <property type="match status" value="2"/>
</dbReference>
<dbReference type="Proteomes" id="UP001149140">
    <property type="component" value="Unassembled WGS sequence"/>
</dbReference>
<sequence>MRRLRLLVVDDHDVVRSGMQWLLRRAPWVESCACAGTTAEAVALARSLDHDVALVDVQLGEESGLRTCLELRGVAPGMRVALLSSRWDLVPTRLALDVGALGVVSKEARGRDLLAAVRTLADGLEVDVACPYPEPVRLLPWDREILELVAAGLTNAEIGVQVHLASGTIKQHTGELYAKLGVANRAAAVHAARRMGIISPAGGAEPVPLDGTPPASAVDVLVADRADATRTGLMVALQREPWVGQCRGTCDADDTLATARRTHPGVALVGAFGGDDGVEVSRALTAANPALRTMLVREDEPPAPDVIRRARASSVVLKRWDATRIAAAVRAVCADAVAARAWSAEDRVSPREREVLRVLVTGATNAEIAGRLGLSPHTVKQHTRSIYRKLGVRNRAAAAGRVEAGAYPIPVLSRINVPA</sequence>
<dbReference type="Gene3D" id="3.40.50.2300">
    <property type="match status" value="2"/>
</dbReference>
<evidence type="ECO:0000313" key="6">
    <source>
        <dbReference type="EMBL" id="MDA0160866.1"/>
    </source>
</evidence>
<dbReference type="EMBL" id="JAPDOD010000007">
    <property type="protein sequence ID" value="MDA0160866.1"/>
    <property type="molecule type" value="Genomic_DNA"/>
</dbReference>
<dbReference type="InterPro" id="IPR001789">
    <property type="entry name" value="Sig_transdc_resp-reg_receiver"/>
</dbReference>
<feature type="domain" description="Response regulatory" evidence="5">
    <location>
        <begin position="219"/>
        <end position="333"/>
    </location>
</feature>
<dbReference type="Pfam" id="PF00072">
    <property type="entry name" value="Response_reg"/>
    <property type="match status" value="1"/>
</dbReference>
<dbReference type="PROSITE" id="PS50043">
    <property type="entry name" value="HTH_LUXR_2"/>
    <property type="match status" value="2"/>
</dbReference>
<dbReference type="InterPro" id="IPR011006">
    <property type="entry name" value="CheY-like_superfamily"/>
</dbReference>
<feature type="modified residue" description="4-aspartylphosphate" evidence="3">
    <location>
        <position position="56"/>
    </location>
</feature>
<reference evidence="6" key="1">
    <citation type="submission" date="2022-10" db="EMBL/GenBank/DDBJ databases">
        <title>The WGS of Solirubrobacter ginsenosidimutans DSM 21036.</title>
        <authorList>
            <person name="Jiang Z."/>
        </authorList>
    </citation>
    <scope>NUCLEOTIDE SEQUENCE</scope>
    <source>
        <strain evidence="6">DSM 21036</strain>
    </source>
</reference>
<dbReference type="InterPro" id="IPR000792">
    <property type="entry name" value="Tscrpt_reg_LuxR_C"/>
</dbReference>
<dbReference type="PRINTS" id="PR00038">
    <property type="entry name" value="HTHLUXR"/>
</dbReference>
<comment type="caution">
    <text evidence="3">Lacks conserved residue(s) required for the propagation of feature annotation.</text>
</comment>
<accession>A0A9X3MQ84</accession>
<feature type="domain" description="HTH luxR-type" evidence="4">
    <location>
        <begin position="131"/>
        <end position="196"/>
    </location>
</feature>
<dbReference type="PANTHER" id="PTHR43214:SF43">
    <property type="entry name" value="TWO-COMPONENT RESPONSE REGULATOR"/>
    <property type="match status" value="1"/>
</dbReference>
<dbReference type="CDD" id="cd06170">
    <property type="entry name" value="LuxR_C_like"/>
    <property type="match status" value="1"/>
</dbReference>
<dbReference type="RefSeq" id="WP_270039969.1">
    <property type="nucleotide sequence ID" value="NZ_JAPDOD010000007.1"/>
</dbReference>
<protein>
    <submittedName>
        <fullName evidence="6">Response regulator transcription factor</fullName>
    </submittedName>
</protein>
<dbReference type="InterPro" id="IPR036388">
    <property type="entry name" value="WH-like_DNA-bd_sf"/>
</dbReference>
<dbReference type="GO" id="GO:0006355">
    <property type="term" value="P:regulation of DNA-templated transcription"/>
    <property type="evidence" value="ECO:0007669"/>
    <property type="project" value="InterPro"/>
</dbReference>
<dbReference type="CDD" id="cd17535">
    <property type="entry name" value="REC_NarL-like"/>
    <property type="match status" value="1"/>
</dbReference>
<dbReference type="GO" id="GO:0000160">
    <property type="term" value="P:phosphorelay signal transduction system"/>
    <property type="evidence" value="ECO:0007669"/>
    <property type="project" value="InterPro"/>
</dbReference>
<keyword evidence="1 3" id="KW-0597">Phosphoprotein</keyword>
<dbReference type="Pfam" id="PF00196">
    <property type="entry name" value="GerE"/>
    <property type="match status" value="2"/>
</dbReference>
<dbReference type="PROSITE" id="PS00622">
    <property type="entry name" value="HTH_LUXR_1"/>
    <property type="match status" value="1"/>
</dbReference>